<keyword evidence="1" id="KW-0812">Transmembrane</keyword>
<dbReference type="RefSeq" id="WP_189213332.1">
    <property type="nucleotide sequence ID" value="NZ_BMRB01000006.1"/>
</dbReference>
<feature type="transmembrane region" description="Helical" evidence="1">
    <location>
        <begin position="310"/>
        <end position="328"/>
    </location>
</feature>
<feature type="transmembrane region" description="Helical" evidence="1">
    <location>
        <begin position="214"/>
        <end position="237"/>
    </location>
</feature>
<keyword evidence="1" id="KW-0472">Membrane</keyword>
<sequence>MLDAKAAAAALLGMVAVAGYALLPDLRVAVAAVFVVVGLLVRPVSRDGVEHGAATAAVLIGAGLLGQVLVVEVDPAPRFAVALVLAPLAVALLVLWDTVGWVGLGLVVPVIVAALSGEWAAALLAGLAVVAALMAVTGTFWTVLGATAAAHAVGGGAAPVVALTGLAGAPLPIHPVTAAVGVLVPVVAGLVAAVRRDLPGGLAAAAALAAPAPGAGPVPLVVLLAVGAAAALALGPLRGLADRVACWARGAGGISREALIAALGGVAVLLAGYGVPALGLDQAARGGIGLVLLLGAAGVAYWLPTRLGGVLGGLVLAGFAVTGPWQRLGLVSTDSSLLELALVLFSAIGMVVTAAVVAALWLRHRHAGVVAGGALLVLHDLAWLLSADLSAPPGPLAVVGPLIALGVVAIGVRAARGVVLGAAGFTLAAMTARTFSGQGVELPRIAPLTPTDVLLNAQLPDNPAWIVPLLLIALLCARSAAVPLVVVFGTQALLVAL</sequence>
<accession>A0A918GPB8</accession>
<gene>
    <name evidence="2" type="ORF">GCM10010171_53090</name>
</gene>
<organism evidence="2 3">
    <name type="scientific">Actinokineospora fastidiosa</name>
    <dbReference type="NCBI Taxonomy" id="1816"/>
    <lineage>
        <taxon>Bacteria</taxon>
        <taxon>Bacillati</taxon>
        <taxon>Actinomycetota</taxon>
        <taxon>Actinomycetes</taxon>
        <taxon>Pseudonocardiales</taxon>
        <taxon>Pseudonocardiaceae</taxon>
        <taxon>Actinokineospora</taxon>
    </lineage>
</organism>
<feature type="transmembrane region" description="Helical" evidence="1">
    <location>
        <begin position="284"/>
        <end position="303"/>
    </location>
</feature>
<dbReference type="AlphaFoldDB" id="A0A918GPB8"/>
<evidence type="ECO:0000313" key="2">
    <source>
        <dbReference type="EMBL" id="GGS51429.1"/>
    </source>
</evidence>
<feature type="transmembrane region" description="Helical" evidence="1">
    <location>
        <begin position="340"/>
        <end position="362"/>
    </location>
</feature>
<reference evidence="2" key="1">
    <citation type="journal article" date="2014" name="Int. J. Syst. Evol. Microbiol.">
        <title>Complete genome sequence of Corynebacterium casei LMG S-19264T (=DSM 44701T), isolated from a smear-ripened cheese.</title>
        <authorList>
            <consortium name="US DOE Joint Genome Institute (JGI-PGF)"/>
            <person name="Walter F."/>
            <person name="Albersmeier A."/>
            <person name="Kalinowski J."/>
            <person name="Ruckert C."/>
        </authorList>
    </citation>
    <scope>NUCLEOTIDE SEQUENCE</scope>
    <source>
        <strain evidence="2">JCM 3276</strain>
    </source>
</reference>
<reference evidence="2" key="2">
    <citation type="submission" date="2020-09" db="EMBL/GenBank/DDBJ databases">
        <authorList>
            <person name="Sun Q."/>
            <person name="Ohkuma M."/>
        </authorList>
    </citation>
    <scope>NUCLEOTIDE SEQUENCE</scope>
    <source>
        <strain evidence="2">JCM 3276</strain>
    </source>
</reference>
<feature type="transmembrane region" description="Helical" evidence="1">
    <location>
        <begin position="119"/>
        <end position="143"/>
    </location>
</feature>
<keyword evidence="3" id="KW-1185">Reference proteome</keyword>
<feature type="transmembrane region" description="Helical" evidence="1">
    <location>
        <begin position="176"/>
        <end position="194"/>
    </location>
</feature>
<feature type="transmembrane region" description="Helical" evidence="1">
    <location>
        <begin position="28"/>
        <end position="45"/>
    </location>
</feature>
<proteinExistence type="predicted"/>
<dbReference type="Proteomes" id="UP000660680">
    <property type="component" value="Unassembled WGS sequence"/>
</dbReference>
<feature type="transmembrane region" description="Helical" evidence="1">
    <location>
        <begin position="258"/>
        <end position="278"/>
    </location>
</feature>
<protein>
    <submittedName>
        <fullName evidence="2">Uncharacterized protein</fullName>
    </submittedName>
</protein>
<keyword evidence="1" id="KW-1133">Transmembrane helix</keyword>
<name>A0A918GPB8_9PSEU</name>
<feature type="transmembrane region" description="Helical" evidence="1">
    <location>
        <begin position="149"/>
        <end position="169"/>
    </location>
</feature>
<feature type="transmembrane region" description="Helical" evidence="1">
    <location>
        <begin position="79"/>
        <end position="112"/>
    </location>
</feature>
<feature type="transmembrane region" description="Helical" evidence="1">
    <location>
        <begin position="393"/>
        <end position="411"/>
    </location>
</feature>
<feature type="transmembrane region" description="Helical" evidence="1">
    <location>
        <begin position="369"/>
        <end position="387"/>
    </location>
</feature>
<comment type="caution">
    <text evidence="2">The sequence shown here is derived from an EMBL/GenBank/DDBJ whole genome shotgun (WGS) entry which is preliminary data.</text>
</comment>
<feature type="transmembrane region" description="Helical" evidence="1">
    <location>
        <begin position="465"/>
        <end position="496"/>
    </location>
</feature>
<evidence type="ECO:0000256" key="1">
    <source>
        <dbReference type="SAM" id="Phobius"/>
    </source>
</evidence>
<evidence type="ECO:0000313" key="3">
    <source>
        <dbReference type="Proteomes" id="UP000660680"/>
    </source>
</evidence>
<feature type="transmembrane region" description="Helical" evidence="1">
    <location>
        <begin position="418"/>
        <end position="435"/>
    </location>
</feature>
<dbReference type="EMBL" id="BMRB01000006">
    <property type="protein sequence ID" value="GGS51429.1"/>
    <property type="molecule type" value="Genomic_DNA"/>
</dbReference>
<feature type="transmembrane region" description="Helical" evidence="1">
    <location>
        <begin position="52"/>
        <end position="73"/>
    </location>
</feature>